<feature type="compositionally biased region" description="Pro residues" evidence="1">
    <location>
        <begin position="210"/>
        <end position="224"/>
    </location>
</feature>
<dbReference type="EMBL" id="CP101988">
    <property type="protein sequence ID" value="UUI75658.1"/>
    <property type="molecule type" value="Genomic_DNA"/>
</dbReference>
<keyword evidence="2" id="KW-1133">Transmembrane helix</keyword>
<protein>
    <submittedName>
        <fullName evidence="3">Uncharacterized protein</fullName>
    </submittedName>
</protein>
<proteinExistence type="predicted"/>
<evidence type="ECO:0000256" key="1">
    <source>
        <dbReference type="SAM" id="MobiDB-lite"/>
    </source>
</evidence>
<sequence length="224" mass="23748">MNLRARFRTVVAMWIFVGLIGGPFMLLIAAAALTASGPFAPHSTVSVDAQFSPGEEIKVRGKDGASLRPGEFMILAHPSTTDPAAVTCQWKSRVFTTGEQRSGTVEPVPVEGVERVVTDTRSGVEYRPAMTTARGTGWMEIDHLTCVGNGVEQFAVTEDSGMSAMARTSAGVAAVLFGLLVTGLGFGALKLTRHWARQPAVPSPHLYGHPGPPAYGPGPHTPRR</sequence>
<evidence type="ECO:0000313" key="4">
    <source>
        <dbReference type="Proteomes" id="UP001316189"/>
    </source>
</evidence>
<keyword evidence="2" id="KW-0812">Transmembrane</keyword>
<evidence type="ECO:0000313" key="3">
    <source>
        <dbReference type="EMBL" id="UUI75658.1"/>
    </source>
</evidence>
<feature type="transmembrane region" description="Helical" evidence="2">
    <location>
        <begin position="12"/>
        <end position="33"/>
    </location>
</feature>
<feature type="region of interest" description="Disordered" evidence="1">
    <location>
        <begin position="202"/>
        <end position="224"/>
    </location>
</feature>
<accession>A0ABY5L0P5</accession>
<reference evidence="3 4" key="1">
    <citation type="submission" date="2022-07" db="EMBL/GenBank/DDBJ databases">
        <title>Novel species in genus cellulomonas.</title>
        <authorList>
            <person name="Ye L."/>
        </authorList>
    </citation>
    <scope>NUCLEOTIDE SEQUENCE [LARGE SCALE GENOMIC DNA]</scope>
    <source>
        <strain evidence="4">zg-Y338</strain>
    </source>
</reference>
<name>A0ABY5L0P5_9CELL</name>
<dbReference type="RefSeq" id="WP_227568251.1">
    <property type="nucleotide sequence ID" value="NZ_CP101988.1"/>
</dbReference>
<dbReference type="Proteomes" id="UP001316189">
    <property type="component" value="Chromosome"/>
</dbReference>
<keyword evidence="4" id="KW-1185">Reference proteome</keyword>
<evidence type="ECO:0000256" key="2">
    <source>
        <dbReference type="SAM" id="Phobius"/>
    </source>
</evidence>
<organism evidence="3 4">
    <name type="scientific">Cellulomonas chengniuliangii</name>
    <dbReference type="NCBI Taxonomy" id="2968084"/>
    <lineage>
        <taxon>Bacteria</taxon>
        <taxon>Bacillati</taxon>
        <taxon>Actinomycetota</taxon>
        <taxon>Actinomycetes</taxon>
        <taxon>Micrococcales</taxon>
        <taxon>Cellulomonadaceae</taxon>
        <taxon>Cellulomonas</taxon>
    </lineage>
</organism>
<feature type="transmembrane region" description="Helical" evidence="2">
    <location>
        <begin position="170"/>
        <end position="189"/>
    </location>
</feature>
<keyword evidence="2" id="KW-0472">Membrane</keyword>
<gene>
    <name evidence="3" type="ORF">NP064_01690</name>
</gene>